<comment type="similarity">
    <text evidence="3">Belongs to the cytochrome P450 family.</text>
</comment>
<dbReference type="InterPro" id="IPR050182">
    <property type="entry name" value="Cytochrome_P450_fam2"/>
</dbReference>
<dbReference type="InterPro" id="IPR001128">
    <property type="entry name" value="Cyt_P450"/>
</dbReference>
<keyword evidence="7" id="KW-0492">Microsome</keyword>
<evidence type="ECO:0000256" key="9">
    <source>
        <dbReference type="ARBA" id="ARBA00023004"/>
    </source>
</evidence>
<dbReference type="GO" id="GO:0020037">
    <property type="term" value="F:heme binding"/>
    <property type="evidence" value="ECO:0007669"/>
    <property type="project" value="InterPro"/>
</dbReference>
<keyword evidence="5" id="KW-0479">Metal-binding</keyword>
<keyword evidence="11" id="KW-0472">Membrane</keyword>
<dbReference type="InterPro" id="IPR036396">
    <property type="entry name" value="Cyt_P450_sf"/>
</dbReference>
<dbReference type="Proteomes" id="UP000551758">
    <property type="component" value="Unassembled WGS sequence"/>
</dbReference>
<accession>A0A7J7EKQ6</accession>
<comment type="subcellular location">
    <subcellularLocation>
        <location evidence="2">Endoplasmic reticulum membrane</location>
    </subcellularLocation>
    <subcellularLocation>
        <location evidence="1">Microsome membrane</location>
    </subcellularLocation>
</comment>
<keyword evidence="10" id="KW-0503">Monooxygenase</keyword>
<organism evidence="12 13">
    <name type="scientific">Diceros bicornis minor</name>
    <name type="common">South-central black rhinoceros</name>
    <dbReference type="NCBI Taxonomy" id="77932"/>
    <lineage>
        <taxon>Eukaryota</taxon>
        <taxon>Metazoa</taxon>
        <taxon>Chordata</taxon>
        <taxon>Craniata</taxon>
        <taxon>Vertebrata</taxon>
        <taxon>Euteleostomi</taxon>
        <taxon>Mammalia</taxon>
        <taxon>Eutheria</taxon>
        <taxon>Laurasiatheria</taxon>
        <taxon>Perissodactyla</taxon>
        <taxon>Rhinocerotidae</taxon>
        <taxon>Diceros</taxon>
    </lineage>
</organism>
<dbReference type="Gene3D" id="1.10.630.10">
    <property type="entry name" value="Cytochrome P450"/>
    <property type="match status" value="1"/>
</dbReference>
<keyword evidence="9" id="KW-0408">Iron</keyword>
<dbReference type="GO" id="GO:0016712">
    <property type="term" value="F:oxidoreductase activity, acting on paired donors, with incorporation or reduction of molecular oxygen, reduced flavin or flavoprotein as one donor, and incorporation of one atom of oxygen"/>
    <property type="evidence" value="ECO:0007669"/>
    <property type="project" value="UniProtKB-EC"/>
</dbReference>
<evidence type="ECO:0000256" key="8">
    <source>
        <dbReference type="ARBA" id="ARBA00023002"/>
    </source>
</evidence>
<evidence type="ECO:0000256" key="2">
    <source>
        <dbReference type="ARBA" id="ARBA00004586"/>
    </source>
</evidence>
<dbReference type="GO" id="GO:0005789">
    <property type="term" value="C:endoplasmic reticulum membrane"/>
    <property type="evidence" value="ECO:0007669"/>
    <property type="project" value="UniProtKB-SubCell"/>
</dbReference>
<evidence type="ECO:0000256" key="1">
    <source>
        <dbReference type="ARBA" id="ARBA00004524"/>
    </source>
</evidence>
<dbReference type="GO" id="GO:0005506">
    <property type="term" value="F:iron ion binding"/>
    <property type="evidence" value="ECO:0007669"/>
    <property type="project" value="InterPro"/>
</dbReference>
<evidence type="ECO:0000256" key="5">
    <source>
        <dbReference type="ARBA" id="ARBA00022723"/>
    </source>
</evidence>
<keyword evidence="13" id="KW-1185">Reference proteome</keyword>
<evidence type="ECO:0000256" key="6">
    <source>
        <dbReference type="ARBA" id="ARBA00022824"/>
    </source>
</evidence>
<comment type="caution">
    <text evidence="12">The sequence shown here is derived from an EMBL/GenBank/DDBJ whole genome shotgun (WGS) entry which is preliminary data.</text>
</comment>
<dbReference type="PANTHER" id="PTHR24300">
    <property type="entry name" value="CYTOCHROME P450 508A4-RELATED"/>
    <property type="match status" value="1"/>
</dbReference>
<dbReference type="GO" id="GO:0006082">
    <property type="term" value="P:organic acid metabolic process"/>
    <property type="evidence" value="ECO:0007669"/>
    <property type="project" value="TreeGrafter"/>
</dbReference>
<dbReference type="SUPFAM" id="SSF48264">
    <property type="entry name" value="Cytochrome P450"/>
    <property type="match status" value="1"/>
</dbReference>
<name>A0A7J7EKQ6_DICBM</name>
<protein>
    <recommendedName>
        <fullName evidence="4">unspecific monooxygenase</fullName>
        <ecNumber evidence="4">1.14.14.1</ecNumber>
    </recommendedName>
</protein>
<dbReference type="AlphaFoldDB" id="A0A7J7EKQ6"/>
<keyword evidence="6" id="KW-0256">Endoplasmic reticulum</keyword>
<evidence type="ECO:0000256" key="3">
    <source>
        <dbReference type="ARBA" id="ARBA00010617"/>
    </source>
</evidence>
<evidence type="ECO:0000256" key="10">
    <source>
        <dbReference type="ARBA" id="ARBA00023033"/>
    </source>
</evidence>
<evidence type="ECO:0000256" key="11">
    <source>
        <dbReference type="ARBA" id="ARBA00023136"/>
    </source>
</evidence>
<evidence type="ECO:0000256" key="4">
    <source>
        <dbReference type="ARBA" id="ARBA00012109"/>
    </source>
</evidence>
<dbReference type="GO" id="GO:0006805">
    <property type="term" value="P:xenobiotic metabolic process"/>
    <property type="evidence" value="ECO:0007669"/>
    <property type="project" value="TreeGrafter"/>
</dbReference>
<evidence type="ECO:0000313" key="12">
    <source>
        <dbReference type="EMBL" id="KAF5916006.1"/>
    </source>
</evidence>
<sequence>MKRTVVLHGYEAVKEALIDLGEEFSGRGSFPMGERVNKGHGIVFSNGKTWKEMRRFSLMTLRNLGMGKGSIEDRVQEEACCLVEEFRKTNGAAKSFIMGSGYQPTGGGGRV</sequence>
<dbReference type="Pfam" id="PF00067">
    <property type="entry name" value="p450"/>
    <property type="match status" value="1"/>
</dbReference>
<dbReference type="PANTHER" id="PTHR24300:SF400">
    <property type="entry name" value="CYTOCHROME P450 2C9"/>
    <property type="match status" value="1"/>
</dbReference>
<gene>
    <name evidence="12" type="ORF">HPG69_003079</name>
</gene>
<dbReference type="EC" id="1.14.14.1" evidence="4"/>
<proteinExistence type="inferred from homology"/>
<evidence type="ECO:0000256" key="7">
    <source>
        <dbReference type="ARBA" id="ARBA00022848"/>
    </source>
</evidence>
<reference evidence="12 13" key="1">
    <citation type="journal article" date="2020" name="Mol. Biol. Evol.">
        <title>Interspecific Gene Flow and the Evolution of Specialization in Black and White Rhinoceros.</title>
        <authorList>
            <person name="Moodley Y."/>
            <person name="Westbury M.V."/>
            <person name="Russo I.M."/>
            <person name="Gopalakrishnan S."/>
            <person name="Rakotoarivelo A."/>
            <person name="Olsen R.A."/>
            <person name="Prost S."/>
            <person name="Tunstall T."/>
            <person name="Ryder O.A."/>
            <person name="Dalen L."/>
            <person name="Bruford M.W."/>
        </authorList>
    </citation>
    <scope>NUCLEOTIDE SEQUENCE [LARGE SCALE GENOMIC DNA]</scope>
    <source>
        <strain evidence="12">SBR-YM</strain>
        <tissue evidence="12">Skin</tissue>
    </source>
</reference>
<keyword evidence="8" id="KW-0560">Oxidoreductase</keyword>
<evidence type="ECO:0000313" key="13">
    <source>
        <dbReference type="Proteomes" id="UP000551758"/>
    </source>
</evidence>
<dbReference type="EMBL" id="JACDTQ010002743">
    <property type="protein sequence ID" value="KAF5916006.1"/>
    <property type="molecule type" value="Genomic_DNA"/>
</dbReference>